<dbReference type="InterPro" id="IPR023346">
    <property type="entry name" value="Lysozyme-like_dom_sf"/>
</dbReference>
<dbReference type="Proteomes" id="UP000294830">
    <property type="component" value="Unassembled WGS sequence"/>
</dbReference>
<dbReference type="Gene3D" id="3.40.190.10">
    <property type="entry name" value="Periplasmic binding protein-like II"/>
    <property type="match status" value="3"/>
</dbReference>
<dbReference type="GO" id="GO:0000270">
    <property type="term" value="P:peptidoglycan metabolic process"/>
    <property type="evidence" value="ECO:0007669"/>
    <property type="project" value="InterPro"/>
</dbReference>
<feature type="domain" description="Transglycosylase SLT" evidence="3">
    <location>
        <begin position="278"/>
        <end position="386"/>
    </location>
</feature>
<dbReference type="GO" id="GO:0008933">
    <property type="term" value="F:peptidoglycan lytic transglycosylase activity"/>
    <property type="evidence" value="ECO:0007669"/>
    <property type="project" value="InterPro"/>
</dbReference>
<reference evidence="4 5" key="1">
    <citation type="submission" date="2019-03" db="EMBL/GenBank/DDBJ databases">
        <title>Genomic Encyclopedia of Archaeal and Bacterial Type Strains, Phase II (KMG-II): from individual species to whole genera.</title>
        <authorList>
            <person name="Goeker M."/>
        </authorList>
    </citation>
    <scope>NUCLEOTIDE SEQUENCE [LARGE SCALE GENOMIC DNA]</scope>
    <source>
        <strain evidence="4 5">RL-C</strain>
    </source>
</reference>
<organism evidence="4 5">
    <name type="scientific">Acetobacteroides hydrogenigenes</name>
    <dbReference type="NCBI Taxonomy" id="979970"/>
    <lineage>
        <taxon>Bacteria</taxon>
        <taxon>Pseudomonadati</taxon>
        <taxon>Bacteroidota</taxon>
        <taxon>Bacteroidia</taxon>
        <taxon>Bacteroidales</taxon>
        <taxon>Rikenellaceae</taxon>
        <taxon>Acetobacteroides</taxon>
    </lineage>
</organism>
<dbReference type="GO" id="GO:0016020">
    <property type="term" value="C:membrane"/>
    <property type="evidence" value="ECO:0007669"/>
    <property type="project" value="InterPro"/>
</dbReference>
<dbReference type="InterPro" id="IPR008258">
    <property type="entry name" value="Transglycosylase_SLT_dom_1"/>
</dbReference>
<evidence type="ECO:0000256" key="1">
    <source>
        <dbReference type="ARBA" id="ARBA00007734"/>
    </source>
</evidence>
<dbReference type="SUPFAM" id="SSF53850">
    <property type="entry name" value="Periplasmic binding protein-like II"/>
    <property type="match status" value="1"/>
</dbReference>
<dbReference type="PANTHER" id="PTHR37423:SF2">
    <property type="entry name" value="MEMBRANE-BOUND LYTIC MUREIN TRANSGLYCOSYLASE C"/>
    <property type="match status" value="1"/>
</dbReference>
<accession>A0A4R2EU04</accession>
<evidence type="ECO:0000313" key="4">
    <source>
        <dbReference type="EMBL" id="TCN70264.1"/>
    </source>
</evidence>
<dbReference type="EMBL" id="SLWB01000004">
    <property type="protein sequence ID" value="TCN70264.1"/>
    <property type="molecule type" value="Genomic_DNA"/>
</dbReference>
<evidence type="ECO:0000259" key="3">
    <source>
        <dbReference type="Pfam" id="PF01464"/>
    </source>
</evidence>
<dbReference type="InterPro" id="IPR000189">
    <property type="entry name" value="Transglyc_AS"/>
</dbReference>
<keyword evidence="5" id="KW-1185">Reference proteome</keyword>
<comment type="similarity">
    <text evidence="1">Belongs to the transglycosylase Slt family.</text>
</comment>
<protein>
    <submittedName>
        <fullName evidence="4">Membrane-bound lytic murein transglycosylase MltF</fullName>
    </submittedName>
</protein>
<gene>
    <name evidence="4" type="ORF">CLV25_104223</name>
</gene>
<dbReference type="OrthoDB" id="9815002at2"/>
<keyword evidence="2" id="KW-0732">Signal</keyword>
<dbReference type="Gene3D" id="1.10.530.10">
    <property type="match status" value="1"/>
</dbReference>
<dbReference type="RefSeq" id="WP_131838815.1">
    <property type="nucleotide sequence ID" value="NZ_SLWB01000004.1"/>
</dbReference>
<dbReference type="Pfam" id="PF01464">
    <property type="entry name" value="SLT"/>
    <property type="match status" value="1"/>
</dbReference>
<feature type="signal peptide" evidence="2">
    <location>
        <begin position="1"/>
        <end position="26"/>
    </location>
</feature>
<proteinExistence type="inferred from homology"/>
<dbReference type="PROSITE" id="PS51257">
    <property type="entry name" value="PROKAR_LIPOPROTEIN"/>
    <property type="match status" value="1"/>
</dbReference>
<evidence type="ECO:0000256" key="2">
    <source>
        <dbReference type="SAM" id="SignalP"/>
    </source>
</evidence>
<comment type="caution">
    <text evidence="4">The sequence shown here is derived from an EMBL/GenBank/DDBJ whole genome shotgun (WGS) entry which is preliminary data.</text>
</comment>
<feature type="chain" id="PRO_5020920962" evidence="2">
    <location>
        <begin position="27"/>
        <end position="444"/>
    </location>
</feature>
<dbReference type="AlphaFoldDB" id="A0A4R2EU04"/>
<name>A0A4R2EU04_9BACT</name>
<evidence type="ECO:0000313" key="5">
    <source>
        <dbReference type="Proteomes" id="UP000294830"/>
    </source>
</evidence>
<dbReference type="SUPFAM" id="SSF53955">
    <property type="entry name" value="Lysozyme-like"/>
    <property type="match status" value="1"/>
</dbReference>
<dbReference type="PANTHER" id="PTHR37423">
    <property type="entry name" value="SOLUBLE LYTIC MUREIN TRANSGLYCOSYLASE-RELATED"/>
    <property type="match status" value="1"/>
</dbReference>
<sequence length="444" mass="49827">MKGIRLCASIALLVALLLSCSNEVGTKGSIRGNKLKPVKSYLTAILEVNTPGYFLKNGLPTGYHFEMIKSYASSKGMLVKVIPFTSIDAATKLIASGKADVLAVENASLSNGTLQKTVPHWKLRYATISFSRKVMGRNDKIFVPNNAFADQELLQLKEQFPNITLFDGLNMGLLLDHLLSGGEAYAIVQASIAEATRIKYPEISVNYMQESASSSWYVAKSCVFLDDLNRWIAARRNTALHPTFYSSFYQNYKVNRSLSEGASMRGEPLLSDYDQEVKRYSKKIGWDWLLVSALIYQESKFEPHVQSGKGAKGLMQVMPATASLFGFEASHSPKANIYIGTKLLARLTKAFSKYPIPVEERNKFVLAAYNGGMSHVLKAMNLASQYRRNPYLWDDVSLFIRAKRNSSIFRSKYISQSYRNDNETTRFVVEVLDRYTSYKSLTLN</sequence>
<dbReference type="PROSITE" id="PS00922">
    <property type="entry name" value="TRANSGLYCOSYLASE"/>
    <property type="match status" value="1"/>
</dbReference>